<proteinExistence type="predicted"/>
<organism evidence="2">
    <name type="scientific">hydrothermal vent metagenome</name>
    <dbReference type="NCBI Taxonomy" id="652676"/>
    <lineage>
        <taxon>unclassified sequences</taxon>
        <taxon>metagenomes</taxon>
        <taxon>ecological metagenomes</taxon>
    </lineage>
</organism>
<evidence type="ECO:0000313" key="2">
    <source>
        <dbReference type="EMBL" id="VAW20187.1"/>
    </source>
</evidence>
<gene>
    <name evidence="2" type="ORF">MNBD_BACTEROID01-323</name>
</gene>
<dbReference type="EMBL" id="UOEP01000114">
    <property type="protein sequence ID" value="VAW20187.1"/>
    <property type="molecule type" value="Genomic_DNA"/>
</dbReference>
<reference evidence="2" key="1">
    <citation type="submission" date="2018-06" db="EMBL/GenBank/DDBJ databases">
        <authorList>
            <person name="Zhirakovskaya E."/>
        </authorList>
    </citation>
    <scope>NUCLEOTIDE SEQUENCE</scope>
</reference>
<sequence>MKKILLRTVSIFLGVLMLNLQTFGYTPIHFKAESSSNVVNDILAFDDSEVYDAFAEINGLTQFVAENEGVTYTDLEKENSELISKVSASASLSMQQEPDELALGIPSFLWGCVFGIIGVLVVYLMTDENKEQTKKAFWGCIAGTAVSVVIYVVAFGVATTTSTVY</sequence>
<accession>A0A3B0U3K4</accession>
<keyword evidence="1" id="KW-0812">Transmembrane</keyword>
<keyword evidence="1" id="KW-1133">Transmembrane helix</keyword>
<evidence type="ECO:0000256" key="1">
    <source>
        <dbReference type="SAM" id="Phobius"/>
    </source>
</evidence>
<dbReference type="AlphaFoldDB" id="A0A3B0U3K4"/>
<feature type="transmembrane region" description="Helical" evidence="1">
    <location>
        <begin position="136"/>
        <end position="158"/>
    </location>
</feature>
<feature type="transmembrane region" description="Helical" evidence="1">
    <location>
        <begin position="101"/>
        <end position="124"/>
    </location>
</feature>
<name>A0A3B0U3K4_9ZZZZ</name>
<protein>
    <submittedName>
        <fullName evidence="2">Uncharacterized protein</fullName>
    </submittedName>
</protein>
<keyword evidence="1" id="KW-0472">Membrane</keyword>